<sequence length="72" mass="8027">MQLTKILPRIFLHTEKGQEIPLADPNPNWSVETVLNFYSGTYPVLATAKVGEMVIRNDQLTYAFTSTIGTKG</sequence>
<accession>A0A917N4S0</accession>
<name>A0A917N4S0_9SPHI</name>
<dbReference type="AlphaFoldDB" id="A0A917N4S0"/>
<comment type="caution">
    <text evidence="1">The sequence shown here is derived from an EMBL/GenBank/DDBJ whole genome shotgun (WGS) entry which is preliminary data.</text>
</comment>
<proteinExistence type="predicted"/>
<protein>
    <recommendedName>
        <fullName evidence="3">PRTRC system protein C</fullName>
    </recommendedName>
</protein>
<keyword evidence="2" id="KW-1185">Reference proteome</keyword>
<reference evidence="1" key="1">
    <citation type="journal article" date="2014" name="Int. J. Syst. Evol. Microbiol.">
        <title>Complete genome sequence of Corynebacterium casei LMG S-19264T (=DSM 44701T), isolated from a smear-ripened cheese.</title>
        <authorList>
            <consortium name="US DOE Joint Genome Institute (JGI-PGF)"/>
            <person name="Walter F."/>
            <person name="Albersmeier A."/>
            <person name="Kalinowski J."/>
            <person name="Ruckert C."/>
        </authorList>
    </citation>
    <scope>NUCLEOTIDE SEQUENCE</scope>
    <source>
        <strain evidence="1">CCM 8711</strain>
    </source>
</reference>
<reference evidence="1" key="2">
    <citation type="submission" date="2020-09" db="EMBL/GenBank/DDBJ databases">
        <authorList>
            <person name="Sun Q."/>
            <person name="Sedlacek I."/>
        </authorList>
    </citation>
    <scope>NUCLEOTIDE SEQUENCE</scope>
    <source>
        <strain evidence="1">CCM 8711</strain>
    </source>
</reference>
<dbReference type="InterPro" id="IPR022289">
    <property type="entry name" value="PRTRC_protein-C"/>
</dbReference>
<dbReference type="Pfam" id="PF14454">
    <property type="entry name" value="Prok_Ub"/>
    <property type="match status" value="1"/>
</dbReference>
<gene>
    <name evidence="1" type="ORF">GCM10011425_36440</name>
</gene>
<dbReference type="Proteomes" id="UP000662074">
    <property type="component" value="Unassembled WGS sequence"/>
</dbReference>
<evidence type="ECO:0008006" key="3">
    <source>
        <dbReference type="Google" id="ProtNLM"/>
    </source>
</evidence>
<evidence type="ECO:0000313" key="1">
    <source>
        <dbReference type="EMBL" id="GGI52432.1"/>
    </source>
</evidence>
<dbReference type="RefSeq" id="WP_188418546.1">
    <property type="nucleotide sequence ID" value="NZ_BMDO01000013.1"/>
</dbReference>
<dbReference type="NCBIfam" id="TIGR03738">
    <property type="entry name" value="PRTRC_C"/>
    <property type="match status" value="1"/>
</dbReference>
<evidence type="ECO:0000313" key="2">
    <source>
        <dbReference type="Proteomes" id="UP000662074"/>
    </source>
</evidence>
<dbReference type="InterPro" id="IPR032866">
    <property type="entry name" value="Prok_Ub"/>
</dbReference>
<organism evidence="1 2">
    <name type="scientific">Mucilaginibacter galii</name>
    <dbReference type="NCBI Taxonomy" id="2005073"/>
    <lineage>
        <taxon>Bacteria</taxon>
        <taxon>Pseudomonadati</taxon>
        <taxon>Bacteroidota</taxon>
        <taxon>Sphingobacteriia</taxon>
        <taxon>Sphingobacteriales</taxon>
        <taxon>Sphingobacteriaceae</taxon>
        <taxon>Mucilaginibacter</taxon>
    </lineage>
</organism>
<dbReference type="EMBL" id="BMDO01000013">
    <property type="protein sequence ID" value="GGI52432.1"/>
    <property type="molecule type" value="Genomic_DNA"/>
</dbReference>